<dbReference type="VEuPathDB" id="VectorBase:LOC119176189"/>
<accession>A0A9J6D908</accession>
<keyword evidence="3" id="KW-1185">Reference proteome</keyword>
<comment type="caution">
    <text evidence="2">The sequence shown here is derived from an EMBL/GenBank/DDBJ whole genome shotgun (WGS) entry which is preliminary data.</text>
</comment>
<dbReference type="GO" id="GO:0030154">
    <property type="term" value="P:cell differentiation"/>
    <property type="evidence" value="ECO:0007669"/>
    <property type="project" value="TreeGrafter"/>
</dbReference>
<dbReference type="PANTHER" id="PTHR13742">
    <property type="entry name" value="RETINOBLASTOMA-ASSOCIATED PROTEIN RB -RELATED"/>
    <property type="match status" value="1"/>
</dbReference>
<dbReference type="GO" id="GO:2000134">
    <property type="term" value="P:negative regulation of G1/S transition of mitotic cell cycle"/>
    <property type="evidence" value="ECO:0007669"/>
    <property type="project" value="TreeGrafter"/>
</dbReference>
<feature type="compositionally biased region" description="Acidic residues" evidence="1">
    <location>
        <begin position="228"/>
        <end position="237"/>
    </location>
</feature>
<feature type="compositionally biased region" description="Basic and acidic residues" evidence="1">
    <location>
        <begin position="269"/>
        <end position="284"/>
    </location>
</feature>
<dbReference type="Proteomes" id="UP000821866">
    <property type="component" value="Chromosome 8"/>
</dbReference>
<protein>
    <submittedName>
        <fullName evidence="2">Uncharacterized protein</fullName>
    </submittedName>
</protein>
<evidence type="ECO:0000313" key="3">
    <source>
        <dbReference type="Proteomes" id="UP000821866"/>
    </source>
</evidence>
<evidence type="ECO:0000313" key="2">
    <source>
        <dbReference type="EMBL" id="KAH8018612.1"/>
    </source>
</evidence>
<dbReference type="AlphaFoldDB" id="A0A9J6D908"/>
<dbReference type="GO" id="GO:0000977">
    <property type="term" value="F:RNA polymerase II transcription regulatory region sequence-specific DNA binding"/>
    <property type="evidence" value="ECO:0007669"/>
    <property type="project" value="TreeGrafter"/>
</dbReference>
<dbReference type="InterPro" id="IPR028309">
    <property type="entry name" value="RB_fam"/>
</dbReference>
<dbReference type="Gene3D" id="1.10.472.140">
    <property type="match status" value="1"/>
</dbReference>
<organism evidence="2 3">
    <name type="scientific">Rhipicephalus microplus</name>
    <name type="common">Cattle tick</name>
    <name type="synonym">Boophilus microplus</name>
    <dbReference type="NCBI Taxonomy" id="6941"/>
    <lineage>
        <taxon>Eukaryota</taxon>
        <taxon>Metazoa</taxon>
        <taxon>Ecdysozoa</taxon>
        <taxon>Arthropoda</taxon>
        <taxon>Chelicerata</taxon>
        <taxon>Arachnida</taxon>
        <taxon>Acari</taxon>
        <taxon>Parasitiformes</taxon>
        <taxon>Ixodida</taxon>
        <taxon>Ixodoidea</taxon>
        <taxon>Ixodidae</taxon>
        <taxon>Rhipicephalinae</taxon>
        <taxon>Rhipicephalus</taxon>
        <taxon>Boophilus</taxon>
    </lineage>
</organism>
<dbReference type="GO" id="GO:0000785">
    <property type="term" value="C:chromatin"/>
    <property type="evidence" value="ECO:0007669"/>
    <property type="project" value="TreeGrafter"/>
</dbReference>
<dbReference type="EMBL" id="JABSTU010000010">
    <property type="protein sequence ID" value="KAH8018612.1"/>
    <property type="molecule type" value="Genomic_DNA"/>
</dbReference>
<proteinExistence type="predicted"/>
<reference evidence="2" key="2">
    <citation type="submission" date="2021-09" db="EMBL/GenBank/DDBJ databases">
        <authorList>
            <person name="Jia N."/>
            <person name="Wang J."/>
            <person name="Shi W."/>
            <person name="Du L."/>
            <person name="Sun Y."/>
            <person name="Zhan W."/>
            <person name="Jiang J."/>
            <person name="Wang Q."/>
            <person name="Zhang B."/>
            <person name="Ji P."/>
            <person name="Sakyi L.B."/>
            <person name="Cui X."/>
            <person name="Yuan T."/>
            <person name="Jiang B."/>
            <person name="Yang W."/>
            <person name="Lam T.T.-Y."/>
            <person name="Chang Q."/>
            <person name="Ding S."/>
            <person name="Wang X."/>
            <person name="Zhu J."/>
            <person name="Ruan X."/>
            <person name="Zhao L."/>
            <person name="Wei J."/>
            <person name="Que T."/>
            <person name="Du C."/>
            <person name="Cheng J."/>
            <person name="Dai P."/>
            <person name="Han X."/>
            <person name="Huang E."/>
            <person name="Gao Y."/>
            <person name="Liu J."/>
            <person name="Shao H."/>
            <person name="Ye R."/>
            <person name="Li L."/>
            <person name="Wei W."/>
            <person name="Wang X."/>
            <person name="Wang C."/>
            <person name="Huo Q."/>
            <person name="Li W."/>
            <person name="Guo W."/>
            <person name="Chen H."/>
            <person name="Chen S."/>
            <person name="Zhou L."/>
            <person name="Zhou L."/>
            <person name="Ni X."/>
            <person name="Tian J."/>
            <person name="Zhou Y."/>
            <person name="Sheng Y."/>
            <person name="Liu T."/>
            <person name="Pan Y."/>
            <person name="Xia L."/>
            <person name="Li J."/>
            <person name="Zhao F."/>
            <person name="Cao W."/>
        </authorList>
    </citation>
    <scope>NUCLEOTIDE SEQUENCE</scope>
    <source>
        <strain evidence="2">Rmic-2018</strain>
        <tissue evidence="2">Larvae</tissue>
    </source>
</reference>
<reference evidence="2" key="1">
    <citation type="journal article" date="2020" name="Cell">
        <title>Large-Scale Comparative Analyses of Tick Genomes Elucidate Their Genetic Diversity and Vector Capacities.</title>
        <authorList>
            <consortium name="Tick Genome and Microbiome Consortium (TIGMIC)"/>
            <person name="Jia N."/>
            <person name="Wang J."/>
            <person name="Shi W."/>
            <person name="Du L."/>
            <person name="Sun Y."/>
            <person name="Zhan W."/>
            <person name="Jiang J.F."/>
            <person name="Wang Q."/>
            <person name="Zhang B."/>
            <person name="Ji P."/>
            <person name="Bell-Sakyi L."/>
            <person name="Cui X.M."/>
            <person name="Yuan T.T."/>
            <person name="Jiang B.G."/>
            <person name="Yang W.F."/>
            <person name="Lam T.T."/>
            <person name="Chang Q.C."/>
            <person name="Ding S.J."/>
            <person name="Wang X.J."/>
            <person name="Zhu J.G."/>
            <person name="Ruan X.D."/>
            <person name="Zhao L."/>
            <person name="Wei J.T."/>
            <person name="Ye R.Z."/>
            <person name="Que T.C."/>
            <person name="Du C.H."/>
            <person name="Zhou Y.H."/>
            <person name="Cheng J.X."/>
            <person name="Dai P.F."/>
            <person name="Guo W.B."/>
            <person name="Han X.H."/>
            <person name="Huang E.J."/>
            <person name="Li L.F."/>
            <person name="Wei W."/>
            <person name="Gao Y.C."/>
            <person name="Liu J.Z."/>
            <person name="Shao H.Z."/>
            <person name="Wang X."/>
            <person name="Wang C.C."/>
            <person name="Yang T.C."/>
            <person name="Huo Q.B."/>
            <person name="Li W."/>
            <person name="Chen H.Y."/>
            <person name="Chen S.E."/>
            <person name="Zhou L.G."/>
            <person name="Ni X.B."/>
            <person name="Tian J.H."/>
            <person name="Sheng Y."/>
            <person name="Liu T."/>
            <person name="Pan Y.S."/>
            <person name="Xia L.Y."/>
            <person name="Li J."/>
            <person name="Zhao F."/>
            <person name="Cao W.C."/>
        </authorList>
    </citation>
    <scope>NUCLEOTIDE SEQUENCE</scope>
    <source>
        <strain evidence="2">Rmic-2018</strain>
    </source>
</reference>
<sequence length="284" mass="32154">MDRLTSDQALNTYENISMNYTLESSKFLQVSAHVYSEIWPTPRRFSAICCDLVNCYHLLLCCIDYGYCAALAAKRTDLFDPKFYEAQQDKLKRDSDNQDVGIIRELVKSHDGNFEDASVLKAHHFRHPIQQLMEEKRALVRYHLKAGAACITETGECVAVVALEMRKKLNKTYEEGVLKEGELDERIFLDENSQDRIGTPRHTLDSVQRELRMCKAATVVKGARETADPDQVEEQAEDTNKEPVNLPGPSSAGGDCGGGETQSSPPELPELRRSTRQRRPPDRY</sequence>
<evidence type="ECO:0000256" key="1">
    <source>
        <dbReference type="SAM" id="MobiDB-lite"/>
    </source>
</evidence>
<dbReference type="GO" id="GO:0005667">
    <property type="term" value="C:transcription regulator complex"/>
    <property type="evidence" value="ECO:0007669"/>
    <property type="project" value="TreeGrafter"/>
</dbReference>
<name>A0A9J6D908_RHIMP</name>
<feature type="region of interest" description="Disordered" evidence="1">
    <location>
        <begin position="220"/>
        <end position="284"/>
    </location>
</feature>
<gene>
    <name evidence="2" type="ORF">HPB51_009051</name>
</gene>
<dbReference type="PANTHER" id="PTHR13742:SF17">
    <property type="entry name" value="RE32990P-RELATED"/>
    <property type="match status" value="1"/>
</dbReference>
<dbReference type="GO" id="GO:0006357">
    <property type="term" value="P:regulation of transcription by RNA polymerase II"/>
    <property type="evidence" value="ECO:0007669"/>
    <property type="project" value="InterPro"/>
</dbReference>